<comment type="cofactor">
    <cofactor evidence="1">
        <name>FAD</name>
        <dbReference type="ChEBI" id="CHEBI:57692"/>
    </cofactor>
</comment>
<dbReference type="PROSITE" id="PS00862">
    <property type="entry name" value="OX2_COVAL_FAD"/>
    <property type="match status" value="1"/>
</dbReference>
<dbReference type="InterPro" id="IPR016167">
    <property type="entry name" value="FAD-bd_PCMH_sub1"/>
</dbReference>
<evidence type="ECO:0000256" key="1">
    <source>
        <dbReference type="ARBA" id="ARBA00001974"/>
    </source>
</evidence>
<dbReference type="InterPro" id="IPR016169">
    <property type="entry name" value="FAD-bd_PCMH_sub2"/>
</dbReference>
<feature type="domain" description="FAD-binding PCMH-type" evidence="6">
    <location>
        <begin position="38"/>
        <end position="208"/>
    </location>
</feature>
<dbReference type="KEGG" id="senf:GJR95_34025"/>
<dbReference type="AlphaFoldDB" id="A0A6P1W4A4"/>
<accession>A0A6P1W4A4</accession>
<evidence type="ECO:0000313" key="8">
    <source>
        <dbReference type="Proteomes" id="UP000464577"/>
    </source>
</evidence>
<sequence length="461" mass="50603">MTTAELPIAQFRVSLQGQLIEPHEVDYQIARSVYNGMIDKCPALIVRCATETDVVTSVNFAREHDLLLAIKGGGHNGAGLGVCQEGLVIDLSPMKHIEVNPDERTVRVQGGCLLRELDAATHAHGLAVPTGINGTTGVAGLTLGGGLGYLTRQCGLTIDNLLEADIVLADGRVVKASATEHADLFWAIRGGGGNFGVVTSFLFRTHPISTVVAGPMLWNLDDARDILRWYRTFIKEAPDTLNGWFAFLTVPPGPPFPEELHLKKMCGIVWCYSGPPEEAESVFEPIRQIKKPVLEMLGPMPVPVMQGMFDALYPPGLQWYWKGDYVNELSDEVIELHLNYGEALPSMLSTMHLYPINGAASRVCNHATAWGYRDATWAMVIAGVDPDPANKDAITNWARDYWQALHPFSAGGSYINFMMEEGEDRVKATYGDNYPRLAAIKAKFDPDNLFRVNQNIRPQAG</sequence>
<dbReference type="InterPro" id="IPR016166">
    <property type="entry name" value="FAD-bd_PCMH"/>
</dbReference>
<proteinExistence type="inferred from homology"/>
<dbReference type="EMBL" id="CP045997">
    <property type="protein sequence ID" value="QHV99724.1"/>
    <property type="molecule type" value="Genomic_DNA"/>
</dbReference>
<dbReference type="RefSeq" id="WP_162390117.1">
    <property type="nucleotide sequence ID" value="NZ_CP045997.1"/>
</dbReference>
<evidence type="ECO:0000256" key="4">
    <source>
        <dbReference type="ARBA" id="ARBA00022827"/>
    </source>
</evidence>
<dbReference type="InterPro" id="IPR050416">
    <property type="entry name" value="FAD-linked_Oxidoreductase"/>
</dbReference>
<dbReference type="Pfam" id="PF08031">
    <property type="entry name" value="BBE"/>
    <property type="match status" value="1"/>
</dbReference>
<keyword evidence="3" id="KW-0285">Flavoprotein</keyword>
<dbReference type="InterPro" id="IPR012951">
    <property type="entry name" value="BBE"/>
</dbReference>
<keyword evidence="4" id="KW-0274">FAD</keyword>
<evidence type="ECO:0000256" key="5">
    <source>
        <dbReference type="ARBA" id="ARBA00023002"/>
    </source>
</evidence>
<dbReference type="GO" id="GO:0016491">
    <property type="term" value="F:oxidoreductase activity"/>
    <property type="evidence" value="ECO:0007669"/>
    <property type="project" value="UniProtKB-KW"/>
</dbReference>
<dbReference type="Gene3D" id="3.30.465.10">
    <property type="match status" value="1"/>
</dbReference>
<dbReference type="PROSITE" id="PS51387">
    <property type="entry name" value="FAD_PCMH"/>
    <property type="match status" value="1"/>
</dbReference>
<dbReference type="Gene3D" id="3.30.43.10">
    <property type="entry name" value="Uridine Diphospho-n-acetylenolpyruvylglucosamine Reductase, domain 2"/>
    <property type="match status" value="1"/>
</dbReference>
<dbReference type="Pfam" id="PF01565">
    <property type="entry name" value="FAD_binding_4"/>
    <property type="match status" value="1"/>
</dbReference>
<organism evidence="7 8">
    <name type="scientific">Spirosoma endbachense</name>
    <dbReference type="NCBI Taxonomy" id="2666025"/>
    <lineage>
        <taxon>Bacteria</taxon>
        <taxon>Pseudomonadati</taxon>
        <taxon>Bacteroidota</taxon>
        <taxon>Cytophagia</taxon>
        <taxon>Cytophagales</taxon>
        <taxon>Cytophagaceae</taxon>
        <taxon>Spirosoma</taxon>
    </lineage>
</organism>
<comment type="similarity">
    <text evidence="2">Belongs to the oxygen-dependent FAD-linked oxidoreductase family.</text>
</comment>
<dbReference type="Gene3D" id="3.40.462.20">
    <property type="match status" value="1"/>
</dbReference>
<dbReference type="Proteomes" id="UP000464577">
    <property type="component" value="Chromosome"/>
</dbReference>
<keyword evidence="5" id="KW-0560">Oxidoreductase</keyword>
<evidence type="ECO:0000256" key="3">
    <source>
        <dbReference type="ARBA" id="ARBA00022630"/>
    </source>
</evidence>
<dbReference type="InterPro" id="IPR006094">
    <property type="entry name" value="Oxid_FAD_bind_N"/>
</dbReference>
<evidence type="ECO:0000259" key="6">
    <source>
        <dbReference type="PROSITE" id="PS51387"/>
    </source>
</evidence>
<dbReference type="GO" id="GO:0071949">
    <property type="term" value="F:FAD binding"/>
    <property type="evidence" value="ECO:0007669"/>
    <property type="project" value="InterPro"/>
</dbReference>
<name>A0A6P1W4A4_9BACT</name>
<dbReference type="InterPro" id="IPR006093">
    <property type="entry name" value="Oxy_OxRdtase_FAD_BS"/>
</dbReference>
<protein>
    <submittedName>
        <fullName evidence="7">FAD-binding protein</fullName>
    </submittedName>
</protein>
<dbReference type="SUPFAM" id="SSF56176">
    <property type="entry name" value="FAD-binding/transporter-associated domain-like"/>
    <property type="match status" value="1"/>
</dbReference>
<evidence type="ECO:0000256" key="2">
    <source>
        <dbReference type="ARBA" id="ARBA00005466"/>
    </source>
</evidence>
<dbReference type="PANTHER" id="PTHR42973:SF39">
    <property type="entry name" value="FAD-BINDING PCMH-TYPE DOMAIN-CONTAINING PROTEIN"/>
    <property type="match status" value="1"/>
</dbReference>
<dbReference type="InterPro" id="IPR036318">
    <property type="entry name" value="FAD-bd_PCMH-like_sf"/>
</dbReference>
<reference evidence="7 8" key="1">
    <citation type="submission" date="2019-11" db="EMBL/GenBank/DDBJ databases">
        <title>Spirosoma endbachense sp. nov., isolated from a natural salt meadow.</title>
        <authorList>
            <person name="Rojas J."/>
            <person name="Ambika Manirajan B."/>
            <person name="Ratering S."/>
            <person name="Suarez C."/>
            <person name="Geissler-Plaum R."/>
            <person name="Schnell S."/>
        </authorList>
    </citation>
    <scope>NUCLEOTIDE SEQUENCE [LARGE SCALE GENOMIC DNA]</scope>
    <source>
        <strain evidence="7 8">I-24</strain>
    </source>
</reference>
<dbReference type="PANTHER" id="PTHR42973">
    <property type="entry name" value="BINDING OXIDOREDUCTASE, PUTATIVE (AFU_ORTHOLOGUE AFUA_1G17690)-RELATED"/>
    <property type="match status" value="1"/>
</dbReference>
<evidence type="ECO:0000313" key="7">
    <source>
        <dbReference type="EMBL" id="QHV99724.1"/>
    </source>
</evidence>
<gene>
    <name evidence="7" type="ORF">GJR95_34025</name>
</gene>
<keyword evidence="8" id="KW-1185">Reference proteome</keyword>